<evidence type="ECO:0000313" key="1">
    <source>
        <dbReference type="EMBL" id="MFC6955504.1"/>
    </source>
</evidence>
<dbReference type="EMBL" id="JBHSXN010000006">
    <property type="protein sequence ID" value="MFC6955504.1"/>
    <property type="molecule type" value="Genomic_DNA"/>
</dbReference>
<evidence type="ECO:0000313" key="2">
    <source>
        <dbReference type="Proteomes" id="UP001596395"/>
    </source>
</evidence>
<gene>
    <name evidence="1" type="ORF">ACFQGB_21805</name>
</gene>
<accession>A0ABD5VJB0</accession>
<dbReference type="Proteomes" id="UP001596395">
    <property type="component" value="Unassembled WGS sequence"/>
</dbReference>
<dbReference type="RefSeq" id="WP_336352422.1">
    <property type="nucleotide sequence ID" value="NZ_JAZAQL010000006.1"/>
</dbReference>
<keyword evidence="2" id="KW-1185">Reference proteome</keyword>
<protein>
    <recommendedName>
        <fullName evidence="3">Rubrerythrin-like domain-containing protein</fullName>
    </recommendedName>
</protein>
<reference evidence="1 2" key="1">
    <citation type="journal article" date="2019" name="Int. J. Syst. Evol. Microbiol.">
        <title>The Global Catalogue of Microorganisms (GCM) 10K type strain sequencing project: providing services to taxonomists for standard genome sequencing and annotation.</title>
        <authorList>
            <consortium name="The Broad Institute Genomics Platform"/>
            <consortium name="The Broad Institute Genome Sequencing Center for Infectious Disease"/>
            <person name="Wu L."/>
            <person name="Ma J."/>
        </authorList>
    </citation>
    <scope>NUCLEOTIDE SEQUENCE [LARGE SCALE GENOMIC DNA]</scope>
    <source>
        <strain evidence="1 2">GX26</strain>
    </source>
</reference>
<comment type="caution">
    <text evidence="1">The sequence shown here is derived from an EMBL/GenBank/DDBJ whole genome shotgun (WGS) entry which is preliminary data.</text>
</comment>
<name>A0ABD5VJB0_9EURY</name>
<proteinExistence type="predicted"/>
<evidence type="ECO:0008006" key="3">
    <source>
        <dbReference type="Google" id="ProtNLM"/>
    </source>
</evidence>
<dbReference type="AlphaFoldDB" id="A0ABD5VJB0"/>
<sequence length="49" mass="5707">MGTLDRVMDHFSESDTRPEYACLACENGYEVQHHVCPECGGYRVERNDW</sequence>
<organism evidence="1 2">
    <name type="scientific">Halorubellus litoreus</name>
    <dbReference type="NCBI Taxonomy" id="755308"/>
    <lineage>
        <taxon>Archaea</taxon>
        <taxon>Methanobacteriati</taxon>
        <taxon>Methanobacteriota</taxon>
        <taxon>Stenosarchaea group</taxon>
        <taxon>Halobacteria</taxon>
        <taxon>Halobacteriales</taxon>
        <taxon>Halorubellaceae</taxon>
        <taxon>Halorubellus</taxon>
    </lineage>
</organism>